<keyword evidence="1" id="KW-0732">Signal</keyword>
<sequence>MRLTARLVGLALAAVLAFALAAPPATLAAFTDRATASSPDVLATAGTLATPAAPTVGPTVTGRAEVSWQQTTAVGGAGAVPATGYQVFRYSGATGTAGQVQVCPTTPGLALDDAARRCTVDLPQGSYVSVVARFGTQWRQESARSTAPLALDLVGPTLVFTAPSNGEEAGAGPAFRNAVAPRCPASSVACGTVADPSAPVTVQYALTRRAFAAGVPTVPNGCWTESGWSGTVPTTGCALAPAVVSGGVWRVPGSLVAAYDGNEGAFVLRIRAVDGAGNATDRTITFGY</sequence>
<dbReference type="Proteomes" id="UP000544110">
    <property type="component" value="Unassembled WGS sequence"/>
</dbReference>
<feature type="chain" id="PRO_5038407138" evidence="1">
    <location>
        <begin position="22"/>
        <end position="288"/>
    </location>
</feature>
<dbReference type="AlphaFoldDB" id="A0A7Y9RVI7"/>
<gene>
    <name evidence="2" type="ORF">BJ989_002408</name>
</gene>
<dbReference type="RefSeq" id="WP_179518430.1">
    <property type="nucleotide sequence ID" value="NZ_JACCAC010000001.1"/>
</dbReference>
<reference evidence="2 3" key="1">
    <citation type="submission" date="2020-07" db="EMBL/GenBank/DDBJ databases">
        <title>Sequencing the genomes of 1000 actinobacteria strains.</title>
        <authorList>
            <person name="Klenk H.-P."/>
        </authorList>
    </citation>
    <scope>NUCLEOTIDE SEQUENCE [LARGE SCALE GENOMIC DNA]</scope>
    <source>
        <strain evidence="2 3">DSM 24552</strain>
    </source>
</reference>
<protein>
    <submittedName>
        <fullName evidence="2">Uncharacterized protein</fullName>
    </submittedName>
</protein>
<feature type="signal peptide" evidence="1">
    <location>
        <begin position="1"/>
        <end position="21"/>
    </location>
</feature>
<accession>A0A7Y9RVI7</accession>
<organism evidence="2 3">
    <name type="scientific">Nocardioides perillae</name>
    <dbReference type="NCBI Taxonomy" id="1119534"/>
    <lineage>
        <taxon>Bacteria</taxon>
        <taxon>Bacillati</taxon>
        <taxon>Actinomycetota</taxon>
        <taxon>Actinomycetes</taxon>
        <taxon>Propionibacteriales</taxon>
        <taxon>Nocardioidaceae</taxon>
        <taxon>Nocardioides</taxon>
    </lineage>
</organism>
<dbReference type="EMBL" id="JACCAC010000001">
    <property type="protein sequence ID" value="NYG56104.1"/>
    <property type="molecule type" value="Genomic_DNA"/>
</dbReference>
<name>A0A7Y9RVI7_9ACTN</name>
<evidence type="ECO:0000313" key="3">
    <source>
        <dbReference type="Proteomes" id="UP000544110"/>
    </source>
</evidence>
<keyword evidence="3" id="KW-1185">Reference proteome</keyword>
<proteinExistence type="predicted"/>
<evidence type="ECO:0000313" key="2">
    <source>
        <dbReference type="EMBL" id="NYG56104.1"/>
    </source>
</evidence>
<evidence type="ECO:0000256" key="1">
    <source>
        <dbReference type="SAM" id="SignalP"/>
    </source>
</evidence>
<comment type="caution">
    <text evidence="2">The sequence shown here is derived from an EMBL/GenBank/DDBJ whole genome shotgun (WGS) entry which is preliminary data.</text>
</comment>